<accession>A0A372JIS5</accession>
<organism evidence="2 3">
    <name type="scientific">Actinomadura logoneensis</name>
    <dbReference type="NCBI Taxonomy" id="2293572"/>
    <lineage>
        <taxon>Bacteria</taxon>
        <taxon>Bacillati</taxon>
        <taxon>Actinomycetota</taxon>
        <taxon>Actinomycetes</taxon>
        <taxon>Streptosporangiales</taxon>
        <taxon>Thermomonosporaceae</taxon>
        <taxon>Actinomadura</taxon>
    </lineage>
</organism>
<dbReference type="InterPro" id="IPR051908">
    <property type="entry name" value="Ribosomal_N-acetyltransferase"/>
</dbReference>
<dbReference type="PANTHER" id="PTHR43441:SF10">
    <property type="entry name" value="ACETYLTRANSFERASE"/>
    <property type="match status" value="1"/>
</dbReference>
<proteinExistence type="predicted"/>
<protein>
    <submittedName>
        <fullName evidence="2">N-acetyltransferase</fullName>
    </submittedName>
</protein>
<dbReference type="SUPFAM" id="SSF55729">
    <property type="entry name" value="Acyl-CoA N-acyltransferases (Nat)"/>
    <property type="match status" value="1"/>
</dbReference>
<name>A0A372JIS5_9ACTN</name>
<dbReference type="Proteomes" id="UP000261811">
    <property type="component" value="Unassembled WGS sequence"/>
</dbReference>
<dbReference type="InterPro" id="IPR000182">
    <property type="entry name" value="GNAT_dom"/>
</dbReference>
<gene>
    <name evidence="2" type="ORF">DZF91_19690</name>
</gene>
<keyword evidence="2" id="KW-0808">Transferase</keyword>
<dbReference type="InterPro" id="IPR016181">
    <property type="entry name" value="Acyl_CoA_acyltransferase"/>
</dbReference>
<keyword evidence="3" id="KW-1185">Reference proteome</keyword>
<dbReference type="PANTHER" id="PTHR43441">
    <property type="entry name" value="RIBOSOMAL-PROTEIN-SERINE ACETYLTRANSFERASE"/>
    <property type="match status" value="1"/>
</dbReference>
<dbReference type="GO" id="GO:1990189">
    <property type="term" value="F:protein N-terminal-serine acetyltransferase activity"/>
    <property type="evidence" value="ECO:0007669"/>
    <property type="project" value="TreeGrafter"/>
</dbReference>
<dbReference type="RefSeq" id="WP_117358925.1">
    <property type="nucleotide sequence ID" value="NZ_QURH01000316.1"/>
</dbReference>
<dbReference type="GO" id="GO:0008999">
    <property type="term" value="F:protein-N-terminal-alanine acetyltransferase activity"/>
    <property type="evidence" value="ECO:0007669"/>
    <property type="project" value="TreeGrafter"/>
</dbReference>
<evidence type="ECO:0000313" key="3">
    <source>
        <dbReference type="Proteomes" id="UP000261811"/>
    </source>
</evidence>
<comment type="caution">
    <text evidence="2">The sequence shown here is derived from an EMBL/GenBank/DDBJ whole genome shotgun (WGS) entry which is preliminary data.</text>
</comment>
<evidence type="ECO:0000259" key="1">
    <source>
        <dbReference type="PROSITE" id="PS51186"/>
    </source>
</evidence>
<dbReference type="AlphaFoldDB" id="A0A372JIS5"/>
<dbReference type="PROSITE" id="PS51186">
    <property type="entry name" value="GNAT"/>
    <property type="match status" value="1"/>
</dbReference>
<dbReference type="Pfam" id="PF13302">
    <property type="entry name" value="Acetyltransf_3"/>
    <property type="match status" value="1"/>
</dbReference>
<reference evidence="2 3" key="1">
    <citation type="submission" date="2018-08" db="EMBL/GenBank/DDBJ databases">
        <title>Actinomadura jelena sp. nov., a novel Actinomycete isolated from soil in Chad.</title>
        <authorList>
            <person name="Shi L."/>
        </authorList>
    </citation>
    <scope>NUCLEOTIDE SEQUENCE [LARGE SCALE GENOMIC DNA]</scope>
    <source>
        <strain evidence="2 3">NEAU-G17</strain>
    </source>
</reference>
<dbReference type="GO" id="GO:0005737">
    <property type="term" value="C:cytoplasm"/>
    <property type="evidence" value="ECO:0007669"/>
    <property type="project" value="TreeGrafter"/>
</dbReference>
<dbReference type="CDD" id="cd04301">
    <property type="entry name" value="NAT_SF"/>
    <property type="match status" value="1"/>
</dbReference>
<dbReference type="Gene3D" id="3.40.630.30">
    <property type="match status" value="1"/>
</dbReference>
<feature type="domain" description="N-acetyltransferase" evidence="1">
    <location>
        <begin position="13"/>
        <end position="166"/>
    </location>
</feature>
<evidence type="ECO:0000313" key="2">
    <source>
        <dbReference type="EMBL" id="RFU39915.1"/>
    </source>
</evidence>
<sequence length="189" mass="20671">MRSLDQRLGDGDLRLRTLDAADAALVVEATSGEPGRSLWGPHLGPYSADDARAAMADWDPAAGGQFSLGIVHGGRLLGAVGLIPENPGSMELAYWLRPGERGKGIASQAVLAASAWTYEELGVPRVWLEIYPDNEPSLRLAERIGYRFEAHVPRHCRDWAHEDPARDTWHDCVIWVYPGTPAPRTPLSV</sequence>
<dbReference type="EMBL" id="QURH01000316">
    <property type="protein sequence ID" value="RFU39915.1"/>
    <property type="molecule type" value="Genomic_DNA"/>
</dbReference>
<dbReference type="OrthoDB" id="2061990at2"/>